<dbReference type="RefSeq" id="WP_305107725.1">
    <property type="nucleotide sequence ID" value="NZ_JAUTWS010000061.1"/>
</dbReference>
<reference evidence="2 3" key="1">
    <citation type="submission" date="2023-08" db="EMBL/GenBank/DDBJ databases">
        <title>The draft genome sequence of Paracraurococcus sp. LOR1-02.</title>
        <authorList>
            <person name="Kingkaew E."/>
            <person name="Tanasupawat S."/>
        </authorList>
    </citation>
    <scope>NUCLEOTIDE SEQUENCE [LARGE SCALE GENOMIC DNA]</scope>
    <source>
        <strain evidence="2 3">LOR1-02</strain>
    </source>
</reference>
<evidence type="ECO:0000259" key="1">
    <source>
        <dbReference type="Pfam" id="PF13454"/>
    </source>
</evidence>
<dbReference type="Pfam" id="PF13454">
    <property type="entry name" value="NAD_binding_9"/>
    <property type="match status" value="1"/>
</dbReference>
<evidence type="ECO:0000313" key="2">
    <source>
        <dbReference type="EMBL" id="MDO9712864.1"/>
    </source>
</evidence>
<gene>
    <name evidence="2" type="ORF">Q7A36_31325</name>
</gene>
<dbReference type="InterPro" id="IPR038732">
    <property type="entry name" value="HpyO/CreE_NAD-binding"/>
</dbReference>
<feature type="domain" description="FAD-dependent urate hydroxylase HpyO/Asp monooxygenase CreE-like FAD/NAD(P)-binding" evidence="1">
    <location>
        <begin position="7"/>
        <end position="156"/>
    </location>
</feature>
<dbReference type="PANTHER" id="PTHR40254">
    <property type="entry name" value="BLR0577 PROTEIN"/>
    <property type="match status" value="1"/>
</dbReference>
<dbReference type="EMBL" id="JAUTWS010000061">
    <property type="protein sequence ID" value="MDO9712864.1"/>
    <property type="molecule type" value="Genomic_DNA"/>
</dbReference>
<dbReference type="InterPro" id="IPR052189">
    <property type="entry name" value="L-asp_N-monooxygenase_NS-form"/>
</dbReference>
<dbReference type="Proteomes" id="UP001243009">
    <property type="component" value="Unassembled WGS sequence"/>
</dbReference>
<comment type="caution">
    <text evidence="2">The sequence shown here is derived from an EMBL/GenBank/DDBJ whole genome shotgun (WGS) entry which is preliminary data.</text>
</comment>
<proteinExistence type="predicted"/>
<keyword evidence="3" id="KW-1185">Reference proteome</keyword>
<dbReference type="Gene3D" id="3.50.50.60">
    <property type="entry name" value="FAD/NAD(P)-binding domain"/>
    <property type="match status" value="1"/>
</dbReference>
<sequence length="460" mass="50148">MPRPTIAIVGAGFSGTLLALHLLRRCPEAIRVTLIERNSAFGRGQAYATGNPSHLLNVPAARMSAFHDQPNDFVDWLRRQPDAEALLAQGFVPRRLFGAYVRALLSEEVKRPENDGRLELLRGDVAGLSKTEAGLTLAMDGDRWLPADLAVLAIGNFPPEPPPCADADFLDGPLYLPDPWAADSFAALPPEAPVLLIGTGLTMVDATISLLDQGHRGPIHALSRRGLLPRRHAATAPRPAPVAALPATLVELVRSLRGEARRAAAGGGDWRPVVDRLRPFTQDVWQALSPADQSRFLRHLRPWWDVHRHRMAGPVADRIEAARASGQLRLHVGRIQTLRQEGGIAELTYRRRGDGETVELRVARVVNCAGPGCDYDRIDHPLVRSLLQAGLVRPDPLRLGLDVTGTCALRDRSGAISRRLFAVGPVTKGSFWEMTAVPDIRRQCEVVAEHLAGIVRATLA</sequence>
<accession>A0ABT9E9M2</accession>
<name>A0ABT9E9M2_9PROT</name>
<protein>
    <submittedName>
        <fullName evidence="2">FAD-dependent oxidoreductase</fullName>
    </submittedName>
</protein>
<evidence type="ECO:0000313" key="3">
    <source>
        <dbReference type="Proteomes" id="UP001243009"/>
    </source>
</evidence>
<dbReference type="PANTHER" id="PTHR40254:SF1">
    <property type="entry name" value="BLR0577 PROTEIN"/>
    <property type="match status" value="1"/>
</dbReference>
<dbReference type="SUPFAM" id="SSF51905">
    <property type="entry name" value="FAD/NAD(P)-binding domain"/>
    <property type="match status" value="1"/>
</dbReference>
<organism evidence="2 3">
    <name type="scientific">Paracraurococcus lichenis</name>
    <dbReference type="NCBI Taxonomy" id="3064888"/>
    <lineage>
        <taxon>Bacteria</taxon>
        <taxon>Pseudomonadati</taxon>
        <taxon>Pseudomonadota</taxon>
        <taxon>Alphaproteobacteria</taxon>
        <taxon>Acetobacterales</taxon>
        <taxon>Roseomonadaceae</taxon>
        <taxon>Paracraurococcus</taxon>
    </lineage>
</organism>
<dbReference type="InterPro" id="IPR036188">
    <property type="entry name" value="FAD/NAD-bd_sf"/>
</dbReference>